<name>A0A6M2DA44_RHIMP</name>
<reference evidence="1" key="1">
    <citation type="submission" date="2019-09" db="EMBL/GenBank/DDBJ databases">
        <title>Organ-specific transcriptomic study of the physiology of the cattle tick, Rhipicephalus microplus.</title>
        <authorList>
            <person name="Tirloni L."/>
            <person name="Braz G."/>
            <person name="Gandara A.C.P."/>
            <person name="Sabadin G.A."/>
            <person name="da Silva R.M."/>
            <person name="Guizzo M.G."/>
            <person name="Machado J.A."/>
            <person name="Costa E.P."/>
            <person name="Gomes H.F."/>
            <person name="Moraes J."/>
            <person name="Mota M.B.S."/>
            <person name="Mesquita R.D."/>
            <person name="Alvarenga P.H."/>
            <person name="Alves F."/>
            <person name="Seixas A."/>
            <person name="da Fonseca R.N."/>
            <person name="Fogaca A."/>
            <person name="Logullo C."/>
            <person name="Tanaka A."/>
            <person name="Daffre S."/>
            <person name="Termignoni C."/>
            <person name="Vaz I.S.Jr."/>
            <person name="Oliveira P.L."/>
            <person name="Ribeiro J.M."/>
        </authorList>
    </citation>
    <scope>NUCLEOTIDE SEQUENCE</scope>
    <source>
        <strain evidence="1">Porto Alegre</strain>
    </source>
</reference>
<dbReference type="EMBL" id="GHWJ01010446">
    <property type="protein sequence ID" value="NOV43183.1"/>
    <property type="molecule type" value="Transcribed_RNA"/>
</dbReference>
<proteinExistence type="predicted"/>
<protein>
    <submittedName>
        <fullName evidence="1">Putative secreted protein</fullName>
    </submittedName>
</protein>
<evidence type="ECO:0000313" key="1">
    <source>
        <dbReference type="EMBL" id="NOV43183.1"/>
    </source>
</evidence>
<accession>A0A6M2DA44</accession>
<organism evidence="1">
    <name type="scientific">Rhipicephalus microplus</name>
    <name type="common">Cattle tick</name>
    <name type="synonym">Boophilus microplus</name>
    <dbReference type="NCBI Taxonomy" id="6941"/>
    <lineage>
        <taxon>Eukaryota</taxon>
        <taxon>Metazoa</taxon>
        <taxon>Ecdysozoa</taxon>
        <taxon>Arthropoda</taxon>
        <taxon>Chelicerata</taxon>
        <taxon>Arachnida</taxon>
        <taxon>Acari</taxon>
        <taxon>Parasitiformes</taxon>
        <taxon>Ixodida</taxon>
        <taxon>Ixodoidea</taxon>
        <taxon>Ixodidae</taxon>
        <taxon>Rhipicephalinae</taxon>
        <taxon>Rhipicephalus</taxon>
        <taxon>Boophilus</taxon>
    </lineage>
</organism>
<dbReference type="AlphaFoldDB" id="A0A6M2DA44"/>
<sequence>MTLGCSFVTLTLPHCTVYHSVVGACFLEGPSNANVVSTTYIYIHIIYIHSDICYQWIIVLSDSVEQHKMSPQIVFTRSCLLFC</sequence>